<organism evidence="1 2">
    <name type="scientific">Populus alba x Populus x berolinensis</name>
    <dbReference type="NCBI Taxonomy" id="444605"/>
    <lineage>
        <taxon>Eukaryota</taxon>
        <taxon>Viridiplantae</taxon>
        <taxon>Streptophyta</taxon>
        <taxon>Embryophyta</taxon>
        <taxon>Tracheophyta</taxon>
        <taxon>Spermatophyta</taxon>
        <taxon>Magnoliopsida</taxon>
        <taxon>eudicotyledons</taxon>
        <taxon>Gunneridae</taxon>
        <taxon>Pentapetalae</taxon>
        <taxon>rosids</taxon>
        <taxon>fabids</taxon>
        <taxon>Malpighiales</taxon>
        <taxon>Salicaceae</taxon>
        <taxon>Saliceae</taxon>
        <taxon>Populus</taxon>
    </lineage>
</organism>
<reference evidence="1" key="1">
    <citation type="journal article" date="2023" name="Mol. Ecol. Resour.">
        <title>Chromosome-level genome assembly of a triploid poplar Populus alba 'Berolinensis'.</title>
        <authorList>
            <person name="Chen S."/>
            <person name="Yu Y."/>
            <person name="Wang X."/>
            <person name="Wang S."/>
            <person name="Zhang T."/>
            <person name="Zhou Y."/>
            <person name="He R."/>
            <person name="Meng N."/>
            <person name="Wang Y."/>
            <person name="Liu W."/>
            <person name="Liu Z."/>
            <person name="Liu J."/>
            <person name="Guo Q."/>
            <person name="Huang H."/>
            <person name="Sederoff R.R."/>
            <person name="Wang G."/>
            <person name="Qu G."/>
            <person name="Chen S."/>
        </authorList>
    </citation>
    <scope>NUCLEOTIDE SEQUENCE</scope>
    <source>
        <strain evidence="1">SC-2020</strain>
    </source>
</reference>
<comment type="caution">
    <text evidence="1">The sequence shown here is derived from an EMBL/GenBank/DDBJ whole genome shotgun (WGS) entry which is preliminary data.</text>
</comment>
<proteinExistence type="predicted"/>
<dbReference type="Proteomes" id="UP001164929">
    <property type="component" value="Chromosome 6"/>
</dbReference>
<evidence type="ECO:0000313" key="2">
    <source>
        <dbReference type="Proteomes" id="UP001164929"/>
    </source>
</evidence>
<keyword evidence="2" id="KW-1185">Reference proteome</keyword>
<dbReference type="EMBL" id="JAQIZT010000006">
    <property type="protein sequence ID" value="KAJ6994196.1"/>
    <property type="molecule type" value="Genomic_DNA"/>
</dbReference>
<name>A0AAD6QPH2_9ROSI</name>
<dbReference type="AlphaFoldDB" id="A0AAD6QPH2"/>
<accession>A0AAD6QPH2</accession>
<protein>
    <submittedName>
        <fullName evidence="1">Uncharacterized protein</fullName>
    </submittedName>
</protein>
<gene>
    <name evidence="1" type="ORF">NC653_017118</name>
</gene>
<sequence>MALTSPRGSNVLQYQCTRSTRFVWAGWRSRHETLCDDHDDLSLNRASDLFESLLGVHIQRRALGDHGCLDVKAPLVSIDKIKAWRQRKNTSSDQLQNEEIETYH</sequence>
<evidence type="ECO:0000313" key="1">
    <source>
        <dbReference type="EMBL" id="KAJ6994196.1"/>
    </source>
</evidence>